<name>A0ABT9EJF9_9SPHN</name>
<evidence type="ECO:0000256" key="1">
    <source>
        <dbReference type="SAM" id="Phobius"/>
    </source>
</evidence>
<dbReference type="Proteomes" id="UP001230685">
    <property type="component" value="Unassembled WGS sequence"/>
</dbReference>
<feature type="transmembrane region" description="Helical" evidence="1">
    <location>
        <begin position="92"/>
        <end position="112"/>
    </location>
</feature>
<gene>
    <name evidence="2" type="ORF">Q5H91_07735</name>
</gene>
<evidence type="ECO:0000313" key="3">
    <source>
        <dbReference type="Proteomes" id="UP001230685"/>
    </source>
</evidence>
<feature type="transmembrane region" description="Helical" evidence="1">
    <location>
        <begin position="40"/>
        <end position="59"/>
    </location>
</feature>
<reference evidence="2 3" key="1">
    <citation type="submission" date="2023-07" db="EMBL/GenBank/DDBJ databases">
        <authorList>
            <person name="Kim M.K."/>
        </authorList>
    </citation>
    <scope>NUCLEOTIDE SEQUENCE [LARGE SCALE GENOMIC DNA]</scope>
    <source>
        <strain evidence="2 3">KR1UV-12</strain>
    </source>
</reference>
<feature type="transmembrane region" description="Helical" evidence="1">
    <location>
        <begin position="66"/>
        <end position="86"/>
    </location>
</feature>
<evidence type="ECO:0000313" key="2">
    <source>
        <dbReference type="EMBL" id="MDP1027099.1"/>
    </source>
</evidence>
<organism evidence="2 3">
    <name type="scientific">Sphingomonas aurea</name>
    <dbReference type="NCBI Taxonomy" id="3063994"/>
    <lineage>
        <taxon>Bacteria</taxon>
        <taxon>Pseudomonadati</taxon>
        <taxon>Pseudomonadota</taxon>
        <taxon>Alphaproteobacteria</taxon>
        <taxon>Sphingomonadales</taxon>
        <taxon>Sphingomonadaceae</taxon>
        <taxon>Sphingomonas</taxon>
    </lineage>
</organism>
<dbReference type="RefSeq" id="WP_305172796.1">
    <property type="nucleotide sequence ID" value="NZ_JAUUDS010000002.1"/>
</dbReference>
<keyword evidence="1" id="KW-0472">Membrane</keyword>
<dbReference type="EMBL" id="JAUUDS010000002">
    <property type="protein sequence ID" value="MDP1027099.1"/>
    <property type="molecule type" value="Genomic_DNA"/>
</dbReference>
<evidence type="ECO:0008006" key="4">
    <source>
        <dbReference type="Google" id="ProtNLM"/>
    </source>
</evidence>
<accession>A0ABT9EJF9</accession>
<comment type="caution">
    <text evidence="2">The sequence shown here is derived from an EMBL/GenBank/DDBJ whole genome shotgun (WGS) entry which is preliminary data.</text>
</comment>
<protein>
    <recommendedName>
        <fullName evidence="4">Zinc ribbon domain-containing protein</fullName>
    </recommendedName>
</protein>
<keyword evidence="3" id="KW-1185">Reference proteome</keyword>
<keyword evidence="1" id="KW-1133">Transmembrane helix</keyword>
<sequence>MTFRLISNVLPACAVSLIVDKARSCSGDRRLDVNGHGGSMELVGFIVIVLWSSMNALIASKRGRSGGAIFAASIVPVLPLIILASLGSQGSGTVMAITAFLPPLGGFLAAIAMPTGAEAAARTGAYGDLVRCPFCAESVRKLAVRCRHCGSDLKPSAKAELAAATTASPTAAE</sequence>
<proteinExistence type="predicted"/>
<keyword evidence="1" id="KW-0812">Transmembrane</keyword>